<comment type="pathway">
    <text evidence="9">Isoprenoid biosynthesis; isopentenyl diphosphate biosynthesis via DXP pathway; isopentenyl diphosphate from 1-deoxy-D-xylulose 5-phosphate: step 3/6.</text>
</comment>
<evidence type="ECO:0000313" key="13">
    <source>
        <dbReference type="Proteomes" id="UP001230005"/>
    </source>
</evidence>
<dbReference type="PANTHER" id="PTHR43527:SF2">
    <property type="entry name" value="4-DIPHOSPHOCYTIDYL-2-C-METHYL-D-ERYTHRITOL KINASE, CHLOROPLASTIC"/>
    <property type="match status" value="1"/>
</dbReference>
<feature type="binding site" evidence="9">
    <location>
        <begin position="94"/>
        <end position="104"/>
    </location>
    <ligand>
        <name>ATP</name>
        <dbReference type="ChEBI" id="CHEBI:30616"/>
    </ligand>
</feature>
<evidence type="ECO:0000256" key="4">
    <source>
        <dbReference type="ARBA" id="ARBA00022679"/>
    </source>
</evidence>
<dbReference type="NCBIfam" id="TIGR00154">
    <property type="entry name" value="ispE"/>
    <property type="match status" value="1"/>
</dbReference>
<keyword evidence="4 9" id="KW-0808">Transferase</keyword>
<keyword evidence="7 9" id="KW-0067">ATP-binding</keyword>
<dbReference type="Pfam" id="PF00288">
    <property type="entry name" value="GHMP_kinases_N"/>
    <property type="match status" value="1"/>
</dbReference>
<dbReference type="HAMAP" id="MF_00061">
    <property type="entry name" value="IspE"/>
    <property type="match status" value="1"/>
</dbReference>
<dbReference type="Gene3D" id="3.30.230.10">
    <property type="match status" value="1"/>
</dbReference>
<comment type="similarity">
    <text evidence="1 9">Belongs to the GHMP kinase family. IspE subfamily.</text>
</comment>
<comment type="caution">
    <text evidence="12">The sequence shown here is derived from an EMBL/GenBank/DDBJ whole genome shotgun (WGS) entry which is preliminary data.</text>
</comment>
<dbReference type="NCBIfam" id="NF011202">
    <property type="entry name" value="PRK14608.1"/>
    <property type="match status" value="1"/>
</dbReference>
<evidence type="ECO:0000256" key="5">
    <source>
        <dbReference type="ARBA" id="ARBA00022741"/>
    </source>
</evidence>
<dbReference type="GO" id="GO:0050515">
    <property type="term" value="F:4-(cytidine 5'-diphospho)-2-C-methyl-D-erythritol kinase activity"/>
    <property type="evidence" value="ECO:0007669"/>
    <property type="project" value="UniProtKB-EC"/>
</dbReference>
<dbReference type="Pfam" id="PF08544">
    <property type="entry name" value="GHMP_kinases_C"/>
    <property type="match status" value="1"/>
</dbReference>
<feature type="active site" evidence="9">
    <location>
        <position position="10"/>
    </location>
</feature>
<evidence type="ECO:0000256" key="6">
    <source>
        <dbReference type="ARBA" id="ARBA00022777"/>
    </source>
</evidence>
<protein>
    <recommendedName>
        <fullName evidence="3 9">4-diphosphocytidyl-2-C-methyl-D-erythritol kinase</fullName>
        <shortName evidence="9">CMK</shortName>
        <ecNumber evidence="2 9">2.7.1.148</ecNumber>
    </recommendedName>
    <alternativeName>
        <fullName evidence="8 9">4-(cytidine-5'-diphospho)-2-C-methyl-D-erythritol kinase</fullName>
    </alternativeName>
</protein>
<evidence type="ECO:0000256" key="2">
    <source>
        <dbReference type="ARBA" id="ARBA00012052"/>
    </source>
</evidence>
<dbReference type="SUPFAM" id="SSF54211">
    <property type="entry name" value="Ribosomal protein S5 domain 2-like"/>
    <property type="match status" value="1"/>
</dbReference>
<evidence type="ECO:0000256" key="7">
    <source>
        <dbReference type="ARBA" id="ARBA00022840"/>
    </source>
</evidence>
<evidence type="ECO:0000256" key="9">
    <source>
        <dbReference type="HAMAP-Rule" id="MF_00061"/>
    </source>
</evidence>
<gene>
    <name evidence="9" type="primary">ispE</name>
    <name evidence="12" type="ORF">J2S74_005319</name>
</gene>
<proteinExistence type="inferred from homology"/>
<evidence type="ECO:0000259" key="10">
    <source>
        <dbReference type="Pfam" id="PF00288"/>
    </source>
</evidence>
<feature type="domain" description="GHMP kinase N-terminal" evidence="10">
    <location>
        <begin position="66"/>
        <end position="144"/>
    </location>
</feature>
<keyword evidence="5 9" id="KW-0547">Nucleotide-binding</keyword>
<keyword evidence="9" id="KW-0414">Isoprene biosynthesis</keyword>
<evidence type="ECO:0000256" key="1">
    <source>
        <dbReference type="ARBA" id="ARBA00009684"/>
    </source>
</evidence>
<organism evidence="12 13">
    <name type="scientific">Evansella vedderi</name>
    <dbReference type="NCBI Taxonomy" id="38282"/>
    <lineage>
        <taxon>Bacteria</taxon>
        <taxon>Bacillati</taxon>
        <taxon>Bacillota</taxon>
        <taxon>Bacilli</taxon>
        <taxon>Bacillales</taxon>
        <taxon>Bacillaceae</taxon>
        <taxon>Evansella</taxon>
    </lineage>
</organism>
<dbReference type="PIRSF" id="PIRSF010376">
    <property type="entry name" value="IspE"/>
    <property type="match status" value="1"/>
</dbReference>
<comment type="function">
    <text evidence="9">Catalyzes the phosphorylation of the position 2 hydroxy group of 4-diphosphocytidyl-2C-methyl-D-erythritol.</text>
</comment>
<evidence type="ECO:0000256" key="3">
    <source>
        <dbReference type="ARBA" id="ARBA00017473"/>
    </source>
</evidence>
<dbReference type="InterPro" id="IPR006204">
    <property type="entry name" value="GHMP_kinase_N_dom"/>
</dbReference>
<evidence type="ECO:0000259" key="11">
    <source>
        <dbReference type="Pfam" id="PF08544"/>
    </source>
</evidence>
<dbReference type="Gene3D" id="3.30.70.890">
    <property type="entry name" value="GHMP kinase, C-terminal domain"/>
    <property type="match status" value="1"/>
</dbReference>
<dbReference type="InterPro" id="IPR004424">
    <property type="entry name" value="IspE"/>
</dbReference>
<feature type="active site" evidence="9">
    <location>
        <position position="136"/>
    </location>
</feature>
<dbReference type="InterPro" id="IPR014721">
    <property type="entry name" value="Ribsml_uS5_D2-typ_fold_subgr"/>
</dbReference>
<sequence length="287" mass="31523">MQKIVKAPAKVNLTLDVIGKRDDGFHDVEMIMTTVDLADRIQLKTLKEDQIKIDVTQGFVPTNENNLAYKAAKLLKDKFSIDKGISIFIDKKIPVSAGLAGGSTDAAAVLRGLNDIWELQLSMEELAEIGLEIGSDVPFCVHGGTAIARGRGEKLEFIPAPPPCWVVLVKPPMGVSTKDIYERLNLKELKHPDTSGMVAAIQAQDFKGICIRLENVMETVTFELHPNVKKVKEKMMQYGGDGVVMSGSGPTVFALTQNESRAVRLYNSLKGFMEQVYVVRLLGKKHG</sequence>
<name>A0ABU0A2Y7_9BACI</name>
<dbReference type="SUPFAM" id="SSF55060">
    <property type="entry name" value="GHMP Kinase, C-terminal domain"/>
    <property type="match status" value="1"/>
</dbReference>
<evidence type="ECO:0000313" key="12">
    <source>
        <dbReference type="EMBL" id="MDQ0257856.1"/>
    </source>
</evidence>
<dbReference type="Proteomes" id="UP001230005">
    <property type="component" value="Unassembled WGS sequence"/>
</dbReference>
<dbReference type="InterPro" id="IPR020568">
    <property type="entry name" value="Ribosomal_Su5_D2-typ_SF"/>
</dbReference>
<accession>A0ABU0A2Y7</accession>
<dbReference type="InterPro" id="IPR013750">
    <property type="entry name" value="GHMP_kinase_C_dom"/>
</dbReference>
<keyword evidence="13" id="KW-1185">Reference proteome</keyword>
<dbReference type="PANTHER" id="PTHR43527">
    <property type="entry name" value="4-DIPHOSPHOCYTIDYL-2-C-METHYL-D-ERYTHRITOL KINASE, CHLOROPLASTIC"/>
    <property type="match status" value="1"/>
</dbReference>
<keyword evidence="6 9" id="KW-0418">Kinase</keyword>
<feature type="domain" description="GHMP kinase C-terminal" evidence="11">
    <location>
        <begin position="197"/>
        <end position="273"/>
    </location>
</feature>
<evidence type="ECO:0000256" key="8">
    <source>
        <dbReference type="ARBA" id="ARBA00032554"/>
    </source>
</evidence>
<reference evidence="12 13" key="1">
    <citation type="submission" date="2023-07" db="EMBL/GenBank/DDBJ databases">
        <title>Genomic Encyclopedia of Type Strains, Phase IV (KMG-IV): sequencing the most valuable type-strain genomes for metagenomic binning, comparative biology and taxonomic classification.</title>
        <authorList>
            <person name="Goeker M."/>
        </authorList>
    </citation>
    <scope>NUCLEOTIDE SEQUENCE [LARGE SCALE GENOMIC DNA]</scope>
    <source>
        <strain evidence="12 13">DSM 9768</strain>
    </source>
</reference>
<dbReference type="InterPro" id="IPR036554">
    <property type="entry name" value="GHMP_kinase_C_sf"/>
</dbReference>
<dbReference type="EMBL" id="JAUSUG010000036">
    <property type="protein sequence ID" value="MDQ0257856.1"/>
    <property type="molecule type" value="Genomic_DNA"/>
</dbReference>
<comment type="catalytic activity">
    <reaction evidence="9">
        <text>4-CDP-2-C-methyl-D-erythritol + ATP = 4-CDP-2-C-methyl-D-erythritol 2-phosphate + ADP + H(+)</text>
        <dbReference type="Rhea" id="RHEA:18437"/>
        <dbReference type="ChEBI" id="CHEBI:15378"/>
        <dbReference type="ChEBI" id="CHEBI:30616"/>
        <dbReference type="ChEBI" id="CHEBI:57823"/>
        <dbReference type="ChEBI" id="CHEBI:57919"/>
        <dbReference type="ChEBI" id="CHEBI:456216"/>
        <dbReference type="EC" id="2.7.1.148"/>
    </reaction>
</comment>
<dbReference type="EC" id="2.7.1.148" evidence="2 9"/>